<gene>
    <name evidence="8" type="ORF">SAMN05443551_0463</name>
</gene>
<protein>
    <submittedName>
        <fullName evidence="8">Multicomponent Na+:H+ antiporter subunit E</fullName>
    </submittedName>
</protein>
<evidence type="ECO:0000256" key="1">
    <source>
        <dbReference type="ARBA" id="ARBA00004651"/>
    </source>
</evidence>
<comment type="similarity">
    <text evidence="2">Belongs to the CPA3 antiporters (TC 2.A.63) subunit E family.</text>
</comment>
<dbReference type="EMBL" id="FQXC01000001">
    <property type="protein sequence ID" value="SHG74777.1"/>
    <property type="molecule type" value="Genomic_DNA"/>
</dbReference>
<evidence type="ECO:0000256" key="2">
    <source>
        <dbReference type="ARBA" id="ARBA00006228"/>
    </source>
</evidence>
<dbReference type="STRING" id="996342.SAMN05443551_0463"/>
<keyword evidence="5 7" id="KW-1133">Transmembrane helix</keyword>
<reference evidence="8 9" key="1">
    <citation type="submission" date="2016-11" db="EMBL/GenBank/DDBJ databases">
        <authorList>
            <person name="Jaros S."/>
            <person name="Januszkiewicz K."/>
            <person name="Wedrychowicz H."/>
        </authorList>
    </citation>
    <scope>NUCLEOTIDE SEQUENCE [LARGE SCALE GENOMIC DNA]</scope>
    <source>
        <strain evidence="8 9">DSM 29431</strain>
    </source>
</reference>
<dbReference type="Pfam" id="PF01899">
    <property type="entry name" value="MNHE"/>
    <property type="match status" value="1"/>
</dbReference>
<evidence type="ECO:0000313" key="9">
    <source>
        <dbReference type="Proteomes" id="UP000184221"/>
    </source>
</evidence>
<name>A0A1M5MBZ0_9RHOB</name>
<evidence type="ECO:0000256" key="3">
    <source>
        <dbReference type="ARBA" id="ARBA00022475"/>
    </source>
</evidence>
<keyword evidence="6 7" id="KW-0472">Membrane</keyword>
<keyword evidence="3" id="KW-1003">Cell membrane</keyword>
<comment type="subcellular location">
    <subcellularLocation>
        <location evidence="1">Cell membrane</location>
        <topology evidence="1">Multi-pass membrane protein</topology>
    </subcellularLocation>
</comment>
<dbReference type="PIRSF" id="PIRSF019239">
    <property type="entry name" value="MrpE"/>
    <property type="match status" value="1"/>
</dbReference>
<dbReference type="PANTHER" id="PTHR34584:SF1">
    <property type="entry name" value="NA(+)_H(+) ANTIPORTER SUBUNIT E1"/>
    <property type="match status" value="1"/>
</dbReference>
<dbReference type="AlphaFoldDB" id="A0A1M5MBZ0"/>
<evidence type="ECO:0000256" key="7">
    <source>
        <dbReference type="SAM" id="Phobius"/>
    </source>
</evidence>
<evidence type="ECO:0000256" key="4">
    <source>
        <dbReference type="ARBA" id="ARBA00022692"/>
    </source>
</evidence>
<keyword evidence="9" id="KW-1185">Reference proteome</keyword>
<dbReference type="InterPro" id="IPR002758">
    <property type="entry name" value="Cation_antiport_E"/>
</dbReference>
<feature type="transmembrane region" description="Helical" evidence="7">
    <location>
        <begin position="12"/>
        <end position="41"/>
    </location>
</feature>
<organism evidence="8 9">
    <name type="scientific">Marivita hallyeonensis</name>
    <dbReference type="NCBI Taxonomy" id="996342"/>
    <lineage>
        <taxon>Bacteria</taxon>
        <taxon>Pseudomonadati</taxon>
        <taxon>Pseudomonadota</taxon>
        <taxon>Alphaproteobacteria</taxon>
        <taxon>Rhodobacterales</taxon>
        <taxon>Roseobacteraceae</taxon>
        <taxon>Marivita</taxon>
    </lineage>
</organism>
<keyword evidence="4 7" id="KW-0812">Transmembrane</keyword>
<dbReference type="RefSeq" id="WP_072775902.1">
    <property type="nucleotide sequence ID" value="NZ_FQXC01000001.1"/>
</dbReference>
<feature type="transmembrane region" description="Helical" evidence="7">
    <location>
        <begin position="53"/>
        <end position="76"/>
    </location>
</feature>
<evidence type="ECO:0000256" key="5">
    <source>
        <dbReference type="ARBA" id="ARBA00022989"/>
    </source>
</evidence>
<dbReference type="GO" id="GO:0005886">
    <property type="term" value="C:plasma membrane"/>
    <property type="evidence" value="ECO:0007669"/>
    <property type="project" value="UniProtKB-SubCell"/>
</dbReference>
<evidence type="ECO:0000256" key="6">
    <source>
        <dbReference type="ARBA" id="ARBA00023136"/>
    </source>
</evidence>
<evidence type="ECO:0000313" key="8">
    <source>
        <dbReference type="EMBL" id="SHG74777.1"/>
    </source>
</evidence>
<proteinExistence type="inferred from homology"/>
<accession>A0A1M5MBZ0</accession>
<sequence>MNTFGLNVMLAVAWVAFTGTVSLSSLIVGFVIGYAALWLIQPLIGASTYHRRVYAWLKLIVMFHYELIVSSLAVAADVLTPKHRARPAIIEMPLDVKSDAGILLVTNLISLTPGTLSLDVSEDRKTLLIHAMFADDHDALRKSLKDGMERWVIDAVEGA</sequence>
<dbReference type="PANTHER" id="PTHR34584">
    <property type="entry name" value="NA(+)/H(+) ANTIPORTER SUBUNIT E1"/>
    <property type="match status" value="1"/>
</dbReference>
<dbReference type="OrthoDB" id="9807187at2"/>
<dbReference type="Proteomes" id="UP000184221">
    <property type="component" value="Unassembled WGS sequence"/>
</dbReference>
<dbReference type="GO" id="GO:0008324">
    <property type="term" value="F:monoatomic cation transmembrane transporter activity"/>
    <property type="evidence" value="ECO:0007669"/>
    <property type="project" value="InterPro"/>
</dbReference>